<dbReference type="InterPro" id="IPR001002">
    <property type="entry name" value="Chitin-bd_1"/>
</dbReference>
<dbReference type="AlphaFoldDB" id="A0A816DNK1"/>
<dbReference type="Gene3D" id="3.30.60.10">
    <property type="entry name" value="Endochitinase-like"/>
    <property type="match status" value="1"/>
</dbReference>
<evidence type="ECO:0000256" key="1">
    <source>
        <dbReference type="ARBA" id="ARBA00022669"/>
    </source>
</evidence>
<feature type="disulfide bond" evidence="3">
    <location>
        <begin position="50"/>
        <end position="62"/>
    </location>
</feature>
<keyword evidence="7" id="KW-1185">Reference proteome</keyword>
<protein>
    <recommendedName>
        <fullName evidence="5">Chitin-binding type-1 domain-containing protein</fullName>
    </recommendedName>
</protein>
<feature type="disulfide bond" evidence="3">
    <location>
        <begin position="55"/>
        <end position="69"/>
    </location>
</feature>
<organism evidence="6 7">
    <name type="scientific">Adineta ricciae</name>
    <name type="common">Rotifer</name>
    <dbReference type="NCBI Taxonomy" id="249248"/>
    <lineage>
        <taxon>Eukaryota</taxon>
        <taxon>Metazoa</taxon>
        <taxon>Spiralia</taxon>
        <taxon>Gnathifera</taxon>
        <taxon>Rotifera</taxon>
        <taxon>Eurotatoria</taxon>
        <taxon>Bdelloidea</taxon>
        <taxon>Adinetida</taxon>
        <taxon>Adinetidae</taxon>
        <taxon>Adineta</taxon>
    </lineage>
</organism>
<evidence type="ECO:0000256" key="3">
    <source>
        <dbReference type="PROSITE-ProRule" id="PRU00261"/>
    </source>
</evidence>
<dbReference type="CDD" id="cd22272">
    <property type="entry name" value="DPBB_EXLX1-like"/>
    <property type="match status" value="1"/>
</dbReference>
<reference evidence="6" key="1">
    <citation type="submission" date="2021-02" db="EMBL/GenBank/DDBJ databases">
        <authorList>
            <person name="Nowell W R."/>
        </authorList>
    </citation>
    <scope>NUCLEOTIDE SEQUENCE</scope>
</reference>
<accession>A0A816DNK1</accession>
<evidence type="ECO:0000313" key="6">
    <source>
        <dbReference type="EMBL" id="CAF1641074.1"/>
    </source>
</evidence>
<evidence type="ECO:0000259" key="5">
    <source>
        <dbReference type="PROSITE" id="PS50941"/>
    </source>
</evidence>
<evidence type="ECO:0000256" key="2">
    <source>
        <dbReference type="ARBA" id="ARBA00022729"/>
    </source>
</evidence>
<evidence type="ECO:0000256" key="4">
    <source>
        <dbReference type="SAM" id="SignalP"/>
    </source>
</evidence>
<feature type="chain" id="PRO_5032284054" description="Chitin-binding type-1 domain-containing protein" evidence="4">
    <location>
        <begin position="19"/>
        <end position="371"/>
    </location>
</feature>
<dbReference type="Gene3D" id="2.40.40.10">
    <property type="entry name" value="RlpA-like domain"/>
    <property type="match status" value="1"/>
</dbReference>
<dbReference type="InterPro" id="IPR036861">
    <property type="entry name" value="Endochitinase-like_sf"/>
</dbReference>
<name>A0A816DNK1_ADIRI</name>
<dbReference type="SUPFAM" id="SSF50685">
    <property type="entry name" value="Barwin-like endoglucanases"/>
    <property type="match status" value="1"/>
</dbReference>
<dbReference type="PROSITE" id="PS50941">
    <property type="entry name" value="CHIT_BIND_I_2"/>
    <property type="match status" value="1"/>
</dbReference>
<dbReference type="EMBL" id="CAJNOR010009097">
    <property type="protein sequence ID" value="CAF1641074.1"/>
    <property type="molecule type" value="Genomic_DNA"/>
</dbReference>
<dbReference type="Proteomes" id="UP000663828">
    <property type="component" value="Unassembled WGS sequence"/>
</dbReference>
<dbReference type="CDD" id="cd00035">
    <property type="entry name" value="ChtBD1"/>
    <property type="match status" value="1"/>
</dbReference>
<dbReference type="InterPro" id="IPR009009">
    <property type="entry name" value="RlpA-like_DPBB"/>
</dbReference>
<keyword evidence="3" id="KW-1015">Disulfide bond</keyword>
<comment type="caution">
    <text evidence="6">The sequence shown here is derived from an EMBL/GenBank/DDBJ whole genome shotgun (WGS) entry which is preliminary data.</text>
</comment>
<keyword evidence="1 3" id="KW-0147">Chitin-binding</keyword>
<proteinExistence type="predicted"/>
<dbReference type="GO" id="GO:0008061">
    <property type="term" value="F:chitin binding"/>
    <property type="evidence" value="ECO:0007669"/>
    <property type="project" value="UniProtKB-UniRule"/>
</dbReference>
<dbReference type="InterPro" id="IPR051477">
    <property type="entry name" value="Expansin_CellWall"/>
</dbReference>
<dbReference type="PANTHER" id="PTHR31836">
    <property type="match status" value="1"/>
</dbReference>
<dbReference type="SMART" id="SM00270">
    <property type="entry name" value="ChtBD1"/>
    <property type="match status" value="1"/>
</dbReference>
<gene>
    <name evidence="6" type="ORF">XAT740_LOCUS53321</name>
</gene>
<keyword evidence="2 4" id="KW-0732">Signal</keyword>
<dbReference type="InterPro" id="IPR036908">
    <property type="entry name" value="RlpA-like_sf"/>
</dbReference>
<feature type="domain" description="Chitin-binding type-1" evidence="5">
    <location>
        <begin position="29"/>
        <end position="80"/>
    </location>
</feature>
<dbReference type="PANTHER" id="PTHR31836:SF21">
    <property type="entry name" value="EXPANSIN-LIKE PROTEIN 7"/>
    <property type="match status" value="1"/>
</dbReference>
<feature type="signal peptide" evidence="4">
    <location>
        <begin position="1"/>
        <end position="18"/>
    </location>
</feature>
<dbReference type="Pfam" id="PF00187">
    <property type="entry name" value="Chitin_bind_1"/>
    <property type="match status" value="1"/>
</dbReference>
<sequence length="371" mass="40531">MHYSLYLVFIALIGSLYAQNAEQNQLTGDESSGLARLPSILSRRARGASCPHGMCLSKWGYCGTTDAYCGRECQGGPCRGGSEHHGGYSGGRSGDATYFHPGLGACGGYNHGNEFVVAMAAPDFDPHTPNGNPNNNRLCGRHISVNGPRGSVTVRVVDRCPACRPGDLDLSPAAFDRIADRNQGRCQLKEEQQAQQKYNDPLGVQHEAYQFEKDEESQDSFVIDDGALPPDKPCSITISYVTELELVKNRTKIRFVVPTTLCITLQYKQRRYQFVSSRALAKDFANTIDGCDVCIPPNTKVAIDILEHLRKALGPCFTVIPNGMSGQLAPKALISELEHLKLSSSVEKDSTEEIIKKNIVDISLKHSILSL</sequence>
<dbReference type="Pfam" id="PF03330">
    <property type="entry name" value="DPBB_1"/>
    <property type="match status" value="1"/>
</dbReference>
<evidence type="ECO:0000313" key="7">
    <source>
        <dbReference type="Proteomes" id="UP000663828"/>
    </source>
</evidence>
<comment type="caution">
    <text evidence="3">Lacks conserved residue(s) required for the propagation of feature annotation.</text>
</comment>
<dbReference type="SUPFAM" id="SSF57016">
    <property type="entry name" value="Plant lectins/antimicrobial peptides"/>
    <property type="match status" value="1"/>
</dbReference>